<dbReference type="GO" id="GO:0016757">
    <property type="term" value="F:glycosyltransferase activity"/>
    <property type="evidence" value="ECO:0007669"/>
    <property type="project" value="TreeGrafter"/>
</dbReference>
<protein>
    <submittedName>
        <fullName evidence="5">Glycosyltransferase family 2 protein</fullName>
    </submittedName>
</protein>
<dbReference type="SUPFAM" id="SSF53448">
    <property type="entry name" value="Nucleotide-diphospho-sugar transferases"/>
    <property type="match status" value="1"/>
</dbReference>
<sequence>MPQNPDPALFLRRSLRAQICPSGAVLLDAIADGAEPGRVRLIFARGSSKEAVLSALPRTGKLRELREISGSWLADLEGAPAPGLPDDRAFLAGCNVALALRVAETPAMLRDWLSYHATHHGLTGALIVNRAPPGPETGDFARALQALMAGSPLRILVVEPDFPTGKPGLGPESHPFLAPDAPGKDRMTPPEPDPFRAPLGEMALHEALKWRFLRSARAVALLDPCDWLPPRAEGEADLFSRTAAAPEGVILLIGQRIYPWRIRPGAEPVFADHICRQFDARHAVARWAVAPERAGLEKTWRVRRVSYARPDRSLVAPFLRAMALRIPDRSAGELAPKTSLIEDPALLAMAGDLFGHKPVRPPVSVAPALTPPAEPRTAIVTTMKNEAPFILEWLAWHRAIGVTDFLIYTNDCTDGTDTLLEMLQRKGLVQHRVNPWVPGGELKPQHAALQAAETEPVIRQSDWAICMDVDEFINIKLGDGRLPTLFAAMEEAAPGANMISLTWRLFGNGDVAGFEDRFMISQFTRCAPELIRKPHQAWGFKTLFRTIDIFKKLGVHRPKGLRPDLWESIIWLTGSGKRMPKEIYRNGWRSTNETWGYDWVQLNHYAVRSAESFLVKRDRGRVNHVDRDQGLHYWFRMNHNVVEDCSLRNRLPLLQAEWERLMADPEIRAAHEAAVAAHRAKIAELRATEKFEAFYQELTGERLRRLSRLTPHFGGAVFTAGPGVVPDHIAFAESLPKGFHFTIDDEKAAETAEDQITPPLNA</sequence>
<proteinExistence type="predicted"/>
<dbReference type="AlphaFoldDB" id="A0A444MFU2"/>
<comment type="caution">
    <text evidence="5">The sequence shown here is derived from an EMBL/GenBank/DDBJ whole genome shotgun (WGS) entry which is preliminary data.</text>
</comment>
<dbReference type="PANTHER" id="PTHR21461:SF69">
    <property type="entry name" value="GLYCOSYLTRANSFERASE FAMILY 92 PROTEIN"/>
    <property type="match status" value="1"/>
</dbReference>
<evidence type="ECO:0000256" key="1">
    <source>
        <dbReference type="ARBA" id="ARBA00004167"/>
    </source>
</evidence>
<organism evidence="5 6">
    <name type="scientific">Falsigemmobacter intermedius</name>
    <dbReference type="NCBI Taxonomy" id="1553448"/>
    <lineage>
        <taxon>Bacteria</taxon>
        <taxon>Pseudomonadati</taxon>
        <taxon>Pseudomonadota</taxon>
        <taxon>Alphaproteobacteria</taxon>
        <taxon>Rhodobacterales</taxon>
        <taxon>Paracoccaceae</taxon>
        <taxon>Falsigemmobacter</taxon>
    </lineage>
</organism>
<accession>A0A444MFU2</accession>
<evidence type="ECO:0000313" key="6">
    <source>
        <dbReference type="Proteomes" id="UP000287168"/>
    </source>
</evidence>
<dbReference type="GO" id="GO:0005737">
    <property type="term" value="C:cytoplasm"/>
    <property type="evidence" value="ECO:0007669"/>
    <property type="project" value="TreeGrafter"/>
</dbReference>
<keyword evidence="6" id="KW-1185">Reference proteome</keyword>
<evidence type="ECO:0000256" key="2">
    <source>
        <dbReference type="ARBA" id="ARBA00022692"/>
    </source>
</evidence>
<comment type="subcellular location">
    <subcellularLocation>
        <location evidence="1">Membrane</location>
        <topology evidence="1">Single-pass membrane protein</topology>
    </subcellularLocation>
</comment>
<dbReference type="OrthoDB" id="4964299at2"/>
<gene>
    <name evidence="5" type="ORF">EP867_03240</name>
</gene>
<dbReference type="InterPro" id="IPR029044">
    <property type="entry name" value="Nucleotide-diphossugar_trans"/>
</dbReference>
<keyword evidence="3" id="KW-0472">Membrane</keyword>
<dbReference type="Proteomes" id="UP000287168">
    <property type="component" value="Unassembled WGS sequence"/>
</dbReference>
<evidence type="ECO:0000256" key="3">
    <source>
        <dbReference type="ARBA" id="ARBA00022989"/>
    </source>
</evidence>
<dbReference type="EMBL" id="SBLC01000003">
    <property type="protein sequence ID" value="RWY44402.1"/>
    <property type="molecule type" value="Genomic_DNA"/>
</dbReference>
<evidence type="ECO:0000256" key="4">
    <source>
        <dbReference type="SAM" id="MobiDB-lite"/>
    </source>
</evidence>
<reference evidence="5 6" key="1">
    <citation type="journal article" date="2015" name="Int. J. Syst. Evol. Microbiol.">
        <title>Gemmobacter intermedius sp. nov., isolated from a white stork (Ciconia ciconia).</title>
        <authorList>
            <person name="Kampfer P."/>
            <person name="Jerzak L."/>
            <person name="Wilharm G."/>
            <person name="Golke J."/>
            <person name="Busse H.J."/>
            <person name="Glaeser S.P."/>
        </authorList>
    </citation>
    <scope>NUCLEOTIDE SEQUENCE [LARGE SCALE GENOMIC DNA]</scope>
    <source>
        <strain evidence="5 6">119/4</strain>
    </source>
</reference>
<keyword evidence="3" id="KW-1133">Transmembrane helix</keyword>
<dbReference type="Pfam" id="PF13704">
    <property type="entry name" value="Glyco_tranf_2_4"/>
    <property type="match status" value="1"/>
</dbReference>
<feature type="region of interest" description="Disordered" evidence="4">
    <location>
        <begin position="167"/>
        <end position="189"/>
    </location>
</feature>
<dbReference type="PANTHER" id="PTHR21461">
    <property type="entry name" value="GLYCOSYLTRANSFERASE FAMILY 92 PROTEIN"/>
    <property type="match status" value="1"/>
</dbReference>
<dbReference type="RefSeq" id="WP_128486764.1">
    <property type="nucleotide sequence ID" value="NZ_JBHLXB010000170.1"/>
</dbReference>
<keyword evidence="2" id="KW-0812">Transmembrane</keyword>
<keyword evidence="5" id="KW-0808">Transferase</keyword>
<evidence type="ECO:0000313" key="5">
    <source>
        <dbReference type="EMBL" id="RWY44402.1"/>
    </source>
</evidence>
<dbReference type="GO" id="GO:0016020">
    <property type="term" value="C:membrane"/>
    <property type="evidence" value="ECO:0007669"/>
    <property type="project" value="UniProtKB-SubCell"/>
</dbReference>
<name>A0A444MFU2_9RHOB</name>